<keyword evidence="2" id="KW-0378">Hydrolase</keyword>
<dbReference type="InterPro" id="IPR038765">
    <property type="entry name" value="Papain-like_cys_pep_sf"/>
</dbReference>
<accession>A0A1N6LXK6</accession>
<evidence type="ECO:0000313" key="2">
    <source>
        <dbReference type="EMBL" id="SIO73605.1"/>
    </source>
</evidence>
<gene>
    <name evidence="2" type="ORF">BmR1_04g05926</name>
</gene>
<dbReference type="PROSITE" id="PS50235">
    <property type="entry name" value="USP_3"/>
    <property type="match status" value="1"/>
</dbReference>
<dbReference type="InterPro" id="IPR001394">
    <property type="entry name" value="Peptidase_C19_UCH"/>
</dbReference>
<dbReference type="GO" id="GO:0016579">
    <property type="term" value="P:protein deubiquitination"/>
    <property type="evidence" value="ECO:0007669"/>
    <property type="project" value="InterPro"/>
</dbReference>
<dbReference type="InterPro" id="IPR028889">
    <property type="entry name" value="USP"/>
</dbReference>
<dbReference type="PANTHER" id="PTHR24006">
    <property type="entry name" value="UBIQUITIN CARBOXYL-TERMINAL HYDROLASE"/>
    <property type="match status" value="1"/>
</dbReference>
<keyword evidence="3" id="KW-1185">Reference proteome</keyword>
<dbReference type="OrthoDB" id="348010at2759"/>
<dbReference type="GO" id="GO:0005829">
    <property type="term" value="C:cytosol"/>
    <property type="evidence" value="ECO:0007669"/>
    <property type="project" value="TreeGrafter"/>
</dbReference>
<proteinExistence type="predicted"/>
<organism evidence="2 3">
    <name type="scientific">Babesia microti (strain RI)</name>
    <dbReference type="NCBI Taxonomy" id="1133968"/>
    <lineage>
        <taxon>Eukaryota</taxon>
        <taxon>Sar</taxon>
        <taxon>Alveolata</taxon>
        <taxon>Apicomplexa</taxon>
        <taxon>Aconoidasida</taxon>
        <taxon>Piroplasmida</taxon>
        <taxon>Babesiidae</taxon>
        <taxon>Babesia</taxon>
    </lineage>
</organism>
<dbReference type="VEuPathDB" id="PiroplasmaDB:BmR1_04g05926"/>
<sequence length="870" mass="100035">MNLNNRAYHAVVNGLGTAADSSVHAGENNYYGNNTYTNPKSESIDNYGINPDPLQNVVNSNIVASVYNERMDGFANMAGYHINDDAYNDIDKLTTMANNHLPNHLIQGSRIDLQVNQLSQLPNHYPQLSHPKFYYQQHNLYKLPGHGLSQQSVSAVQSLPNGVQPQFMRQMPFINQHSGNIHQIHTGFDQNYYHLPLKSMMKLDHSQKFPLDARVDCQQLNETDSNVQKYRILHQQDPQQQQFYPLRVQNQHHLAQVQYDTVLASLPSSEGPNTIEQGIKRKQNIKILDMLRTLAEILTTSENDSFPKAYEIINTLREHLGNQFQDVIHNIQLNTNPLCQSLIHLPFMLWGTNNANYFCEYCVLLFLFKSEKFLSKVIPRINQYPNSYDSHNIKRSINDDKDKNIKGGVKKSKPKGYTPVIVLDYNTEMIESPIIKENPVGMINIGAGSCFLNAIIQCLSNIKPFAIFYLRYKETLPSKESLGFVYEDYIQSQGKSSDNKIGRKVDKYRNCTSFNWEIAIIINYFWRCQTKAIRPEALFNNCSKIIPNFNPREMQDCDEYLQNLLNLLDAELITASKSSEISRVLMEMANVHIPTGINVIFGGMELDNIKCLNCNTINSRLVPYRILTLPMTKIAQMESLKHANSKNKDITKLTKITIQECLDLHFSKDMSLCVSDGEGYDCNVCKSKQNAEKYCNLVAQNLPYVLFITLKRFVCEKETYKIWNPVEFSEILDLTQYIVDYRKADTTKEPRTTTAKRITRNNIPLCARCYGLMENYKSGFKDFKCKCTGYSTTDNRVLYKLIGQVQHDGPSTRQGHYYGYFMHPITGDWYMADDLNVTKQDEVVLAPCPYILIYQRIFTKQFKIEIPSFV</sequence>
<reference evidence="2 3" key="3">
    <citation type="journal article" date="2016" name="Sci. Rep.">
        <title>Genome-wide diversity and gene expression profiling of Babesia microti isolates identify polymorphic genes that mediate host-pathogen interactions.</title>
        <authorList>
            <person name="Silva J.C."/>
            <person name="Cornillot E."/>
            <person name="McCracken C."/>
            <person name="Usmani-Brown S."/>
            <person name="Dwivedi A."/>
            <person name="Ifeonu O.O."/>
            <person name="Crabtree J."/>
            <person name="Gotia H.T."/>
            <person name="Virji A.Z."/>
            <person name="Reynes C."/>
            <person name="Colinge J."/>
            <person name="Kumar V."/>
            <person name="Lawres L."/>
            <person name="Pazzi J.E."/>
            <person name="Pablo J.V."/>
            <person name="Hung C."/>
            <person name="Brancato J."/>
            <person name="Kumari P."/>
            <person name="Orvis J."/>
            <person name="Tretina K."/>
            <person name="Chibucos M."/>
            <person name="Ott S."/>
            <person name="Sadzewicz L."/>
            <person name="Sengamalay N."/>
            <person name="Shetty A.C."/>
            <person name="Su Q."/>
            <person name="Tallon L."/>
            <person name="Fraser C.M."/>
            <person name="Frutos R."/>
            <person name="Molina D.M."/>
            <person name="Krause P.J."/>
            <person name="Ben Mamoun C."/>
        </authorList>
    </citation>
    <scope>NUCLEOTIDE SEQUENCE [LARGE SCALE GENOMIC DNA]</scope>
    <source>
        <strain evidence="2 3">RI</strain>
    </source>
</reference>
<dbReference type="GO" id="GO:0004843">
    <property type="term" value="F:cysteine-type deubiquitinase activity"/>
    <property type="evidence" value="ECO:0007669"/>
    <property type="project" value="UniProtKB-EC"/>
</dbReference>
<dbReference type="Gene3D" id="3.90.70.10">
    <property type="entry name" value="Cysteine proteinases"/>
    <property type="match status" value="1"/>
</dbReference>
<dbReference type="KEGG" id="bmic:BmR1_04g05926"/>
<dbReference type="GeneID" id="24425831"/>
<dbReference type="GO" id="GO:0005634">
    <property type="term" value="C:nucleus"/>
    <property type="evidence" value="ECO:0007669"/>
    <property type="project" value="TreeGrafter"/>
</dbReference>
<reference evidence="2 3" key="1">
    <citation type="journal article" date="2012" name="Nucleic Acids Res.">
        <title>Sequencing of the smallest Apicomplexan genome from the human pathogen Babesia microti.</title>
        <authorList>
            <person name="Cornillot E."/>
            <person name="Hadj-Kaddour K."/>
            <person name="Dassouli A."/>
            <person name="Noel B."/>
            <person name="Ranwez V."/>
            <person name="Vacherie B."/>
            <person name="Augagneur Y."/>
            <person name="Bres V."/>
            <person name="Duclos A."/>
            <person name="Randazzo S."/>
            <person name="Carcy B."/>
            <person name="Debierre-Grockiego F."/>
            <person name="Delbecq S."/>
            <person name="Moubri-Menage K."/>
            <person name="Shams-Eldin H."/>
            <person name="Usmani-Brown S."/>
            <person name="Bringaud F."/>
            <person name="Wincker P."/>
            <person name="Vivares C.P."/>
            <person name="Schwarz R.T."/>
            <person name="Schetters T.P."/>
            <person name="Krause P.J."/>
            <person name="Gorenflot A."/>
            <person name="Berry V."/>
            <person name="Barbe V."/>
            <person name="Ben Mamoun C."/>
        </authorList>
    </citation>
    <scope>NUCLEOTIDE SEQUENCE [LARGE SCALE GENOMIC DNA]</scope>
    <source>
        <strain evidence="2 3">RI</strain>
    </source>
</reference>
<dbReference type="CDD" id="cd02257">
    <property type="entry name" value="Peptidase_C19"/>
    <property type="match status" value="1"/>
</dbReference>
<name>A0A1N6LXK6_BABMR</name>
<dbReference type="InterPro" id="IPR050164">
    <property type="entry name" value="Peptidase_C19"/>
</dbReference>
<dbReference type="RefSeq" id="XP_021337689.1">
    <property type="nucleotide sequence ID" value="XM_021482454.1"/>
</dbReference>
<reference evidence="2 3" key="2">
    <citation type="journal article" date="2013" name="PLoS ONE">
        <title>Whole genome mapping and re-organization of the nuclear and mitochondrial genomes of Babesia microti isolates.</title>
        <authorList>
            <person name="Cornillot E."/>
            <person name="Dassouli A."/>
            <person name="Garg A."/>
            <person name="Pachikara N."/>
            <person name="Randazzo S."/>
            <person name="Depoix D."/>
            <person name="Carcy B."/>
            <person name="Delbecq S."/>
            <person name="Frutos R."/>
            <person name="Silva J.C."/>
            <person name="Sutton R."/>
            <person name="Krause P.J."/>
            <person name="Mamoun C.B."/>
        </authorList>
    </citation>
    <scope>NUCLEOTIDE SEQUENCE [LARGE SCALE GENOMIC DNA]</scope>
    <source>
        <strain evidence="2 3">RI</strain>
    </source>
</reference>
<protein>
    <submittedName>
        <fullName evidence="2">Ubiquitin carboxyl-terminal hydrolase</fullName>
        <ecNumber evidence="2">3.4.19.12</ecNumber>
    </submittedName>
</protein>
<dbReference type="Pfam" id="PF00443">
    <property type="entry name" value="UCH"/>
    <property type="match status" value="1"/>
</dbReference>
<evidence type="ECO:0000259" key="1">
    <source>
        <dbReference type="PROSITE" id="PS50235"/>
    </source>
</evidence>
<evidence type="ECO:0000313" key="3">
    <source>
        <dbReference type="Proteomes" id="UP000002899"/>
    </source>
</evidence>
<dbReference type="EMBL" id="LN871599">
    <property type="protein sequence ID" value="SIO73605.1"/>
    <property type="molecule type" value="Genomic_DNA"/>
</dbReference>
<dbReference type="AlphaFoldDB" id="A0A1N6LXK6"/>
<dbReference type="SUPFAM" id="SSF54001">
    <property type="entry name" value="Cysteine proteinases"/>
    <property type="match status" value="1"/>
</dbReference>
<dbReference type="Proteomes" id="UP000002899">
    <property type="component" value="Chromosome IV"/>
</dbReference>
<dbReference type="EC" id="3.4.19.12" evidence="2"/>
<feature type="domain" description="USP" evidence="1">
    <location>
        <begin position="440"/>
        <end position="857"/>
    </location>
</feature>